<comment type="subcellular location">
    <subcellularLocation>
        <location evidence="1">Cell membrane</location>
        <topology evidence="1">Multi-pass membrane protein</topology>
    </subcellularLocation>
</comment>
<feature type="transmembrane region" description="Helical" evidence="11">
    <location>
        <begin position="12"/>
        <end position="34"/>
    </location>
</feature>
<dbReference type="Pfam" id="PF01595">
    <property type="entry name" value="CNNM"/>
    <property type="match status" value="1"/>
</dbReference>
<evidence type="ECO:0000256" key="5">
    <source>
        <dbReference type="ARBA" id="ARBA00022737"/>
    </source>
</evidence>
<dbReference type="PANTHER" id="PTHR43099:SF2">
    <property type="entry name" value="UPF0053 PROTEIN YRKA"/>
    <property type="match status" value="1"/>
</dbReference>
<comment type="caution">
    <text evidence="14">The sequence shown here is derived from an EMBL/GenBank/DDBJ whole genome shotgun (WGS) entry which is preliminary data.</text>
</comment>
<dbReference type="SUPFAM" id="SSF54631">
    <property type="entry name" value="CBS-domain pair"/>
    <property type="match status" value="1"/>
</dbReference>
<dbReference type="PROSITE" id="PS51371">
    <property type="entry name" value="CBS"/>
    <property type="match status" value="2"/>
</dbReference>
<dbReference type="InterPro" id="IPR046342">
    <property type="entry name" value="CBS_dom_sf"/>
</dbReference>
<evidence type="ECO:0000313" key="15">
    <source>
        <dbReference type="Proteomes" id="UP001501734"/>
    </source>
</evidence>
<organism evidence="14 15">
    <name type="scientific">Amphibacillus indicireducens</name>
    <dbReference type="NCBI Taxonomy" id="1076330"/>
    <lineage>
        <taxon>Bacteria</taxon>
        <taxon>Bacillati</taxon>
        <taxon>Bacillota</taxon>
        <taxon>Bacilli</taxon>
        <taxon>Bacillales</taxon>
        <taxon>Bacillaceae</taxon>
        <taxon>Amphibacillus</taxon>
    </lineage>
</organism>
<keyword evidence="7 9" id="KW-0129">CBS domain</keyword>
<dbReference type="InterPro" id="IPR036318">
    <property type="entry name" value="FAD-bd_PCMH-like_sf"/>
</dbReference>
<protein>
    <recommendedName>
        <fullName evidence="16">Hemolysin</fullName>
    </recommendedName>
</protein>
<evidence type="ECO:0000256" key="7">
    <source>
        <dbReference type="ARBA" id="ARBA00023122"/>
    </source>
</evidence>
<evidence type="ECO:0000256" key="2">
    <source>
        <dbReference type="ARBA" id="ARBA00006337"/>
    </source>
</evidence>
<keyword evidence="3" id="KW-1003">Cell membrane</keyword>
<proteinExistence type="inferred from homology"/>
<dbReference type="PANTHER" id="PTHR43099">
    <property type="entry name" value="UPF0053 PROTEIN YRKA"/>
    <property type="match status" value="1"/>
</dbReference>
<feature type="domain" description="CNNM transmembrane" evidence="13">
    <location>
        <begin position="1"/>
        <end position="115"/>
    </location>
</feature>
<dbReference type="InterPro" id="IPR002550">
    <property type="entry name" value="CNNM"/>
</dbReference>
<dbReference type="CDD" id="cd04590">
    <property type="entry name" value="CBS_pair_CorC_HlyC_assoc"/>
    <property type="match status" value="1"/>
</dbReference>
<dbReference type="PROSITE" id="PS51846">
    <property type="entry name" value="CNNM"/>
    <property type="match status" value="1"/>
</dbReference>
<reference evidence="15" key="1">
    <citation type="journal article" date="2019" name="Int. J. Syst. Evol. Microbiol.">
        <title>The Global Catalogue of Microorganisms (GCM) 10K type strain sequencing project: providing services to taxonomists for standard genome sequencing and annotation.</title>
        <authorList>
            <consortium name="The Broad Institute Genomics Platform"/>
            <consortium name="The Broad Institute Genome Sequencing Center for Infectious Disease"/>
            <person name="Wu L."/>
            <person name="Ma J."/>
        </authorList>
    </citation>
    <scope>NUCLEOTIDE SEQUENCE [LARGE SCALE GENOMIC DNA]</scope>
    <source>
        <strain evidence="15">JCM 17250</strain>
    </source>
</reference>
<gene>
    <name evidence="14" type="ORF">GCM10022410_00310</name>
</gene>
<accession>A0ABP7V0G7</accession>
<name>A0ABP7V0G7_9BACI</name>
<dbReference type="Proteomes" id="UP001501734">
    <property type="component" value="Unassembled WGS sequence"/>
</dbReference>
<dbReference type="Pfam" id="PF03471">
    <property type="entry name" value="CorC_HlyC"/>
    <property type="match status" value="1"/>
</dbReference>
<dbReference type="EMBL" id="BAABDL010000002">
    <property type="protein sequence ID" value="GAA4056833.1"/>
    <property type="molecule type" value="Genomic_DNA"/>
</dbReference>
<dbReference type="InterPro" id="IPR000644">
    <property type="entry name" value="CBS_dom"/>
</dbReference>
<evidence type="ECO:0000256" key="6">
    <source>
        <dbReference type="ARBA" id="ARBA00022989"/>
    </source>
</evidence>
<dbReference type="SUPFAM" id="SSF56176">
    <property type="entry name" value="FAD-binding/transporter-associated domain-like"/>
    <property type="match status" value="1"/>
</dbReference>
<evidence type="ECO:0000256" key="1">
    <source>
        <dbReference type="ARBA" id="ARBA00004651"/>
    </source>
</evidence>
<keyword evidence="8 10" id="KW-0472">Membrane</keyword>
<evidence type="ECO:0008006" key="16">
    <source>
        <dbReference type="Google" id="ProtNLM"/>
    </source>
</evidence>
<feature type="domain" description="CBS" evidence="12">
    <location>
        <begin position="134"/>
        <end position="193"/>
    </location>
</feature>
<evidence type="ECO:0000256" key="11">
    <source>
        <dbReference type="SAM" id="Phobius"/>
    </source>
</evidence>
<evidence type="ECO:0000256" key="8">
    <source>
        <dbReference type="ARBA" id="ARBA00023136"/>
    </source>
</evidence>
<dbReference type="Pfam" id="PF00571">
    <property type="entry name" value="CBS"/>
    <property type="match status" value="2"/>
</dbReference>
<keyword evidence="6 10" id="KW-1133">Transmembrane helix</keyword>
<keyword evidence="15" id="KW-1185">Reference proteome</keyword>
<evidence type="ECO:0000256" key="4">
    <source>
        <dbReference type="ARBA" id="ARBA00022692"/>
    </source>
</evidence>
<dbReference type="Gene3D" id="3.10.580.10">
    <property type="entry name" value="CBS-domain"/>
    <property type="match status" value="1"/>
</dbReference>
<dbReference type="Gene3D" id="3.30.465.10">
    <property type="match status" value="1"/>
</dbReference>
<evidence type="ECO:0000256" key="3">
    <source>
        <dbReference type="ARBA" id="ARBA00022475"/>
    </source>
</evidence>
<keyword evidence="5" id="KW-0677">Repeat</keyword>
<comment type="similarity">
    <text evidence="2">Belongs to the UPF0053 family.</text>
</comment>
<evidence type="ECO:0000313" key="14">
    <source>
        <dbReference type="EMBL" id="GAA4056833.1"/>
    </source>
</evidence>
<evidence type="ECO:0000259" key="13">
    <source>
        <dbReference type="PROSITE" id="PS51846"/>
    </source>
</evidence>
<evidence type="ECO:0000256" key="9">
    <source>
        <dbReference type="PROSITE-ProRule" id="PRU00703"/>
    </source>
</evidence>
<evidence type="ECO:0000259" key="12">
    <source>
        <dbReference type="PROSITE" id="PS51371"/>
    </source>
</evidence>
<keyword evidence="4 10" id="KW-0812">Transmembrane</keyword>
<sequence>MLFDLGVPIPLGTLNTISVVVITIVLSYFTLVFGELVPKQLALKKADEIAKVAVGPISLLAKICSPIVKFLTFSIHLILRLLRVDPNDVSELTTEEDIRLMIDISGESGTINKNEQTMIDNVFEFDDKLVSDIMTHRTEFVALAYDLDFKQVIQQINQFRYTRFPVYQESKDNIIGVLHVKDLFAHLDQSKDGSFELEKVMREPFFIFEWQPIDVVFANMRNHNIHIAIVLDQFGGTEGLITIEDIIEEIVGEIASESIEPGHLNEEFTQIAENQYRVDGTFRLWELQDALNIELPIDEFETVSGFVID</sequence>
<evidence type="ECO:0000256" key="10">
    <source>
        <dbReference type="PROSITE-ProRule" id="PRU01193"/>
    </source>
</evidence>
<dbReference type="InterPro" id="IPR051676">
    <property type="entry name" value="UPF0053_domain"/>
</dbReference>
<dbReference type="InterPro" id="IPR005170">
    <property type="entry name" value="Transptr-assoc_dom"/>
</dbReference>
<dbReference type="InterPro" id="IPR016169">
    <property type="entry name" value="FAD-bd_PCMH_sub2"/>
</dbReference>
<feature type="domain" description="CBS" evidence="12">
    <location>
        <begin position="200"/>
        <end position="256"/>
    </location>
</feature>
<dbReference type="InterPro" id="IPR044751">
    <property type="entry name" value="Ion_transp-like_CBS"/>
</dbReference>